<name>A0A7V8V7D1_9BACT</name>
<organism evidence="1 2">
    <name type="scientific">Bremerella alba</name>
    <dbReference type="NCBI Taxonomy" id="980252"/>
    <lineage>
        <taxon>Bacteria</taxon>
        <taxon>Pseudomonadati</taxon>
        <taxon>Planctomycetota</taxon>
        <taxon>Planctomycetia</taxon>
        <taxon>Pirellulales</taxon>
        <taxon>Pirellulaceae</taxon>
        <taxon>Bremerella</taxon>
    </lineage>
</organism>
<dbReference type="Proteomes" id="UP000551616">
    <property type="component" value="Unassembled WGS sequence"/>
</dbReference>
<dbReference type="AlphaFoldDB" id="A0A7V8V7D1"/>
<keyword evidence="2" id="KW-1185">Reference proteome</keyword>
<accession>A0A7V8V7D1</accession>
<sequence length="51" mass="5501">MGAWAGSSKHVIILGAKVRILNRRRREVSDYPNPFLQLGGGSLPAGRTILA</sequence>
<reference evidence="1 2" key="1">
    <citation type="submission" date="2020-05" db="EMBL/GenBank/DDBJ databases">
        <title>Bremerella alba sp. nov., a novel planctomycete isolated from the surface of the macroalga Fucus spiralis.</title>
        <authorList>
            <person name="Godinho O."/>
            <person name="Botelho R."/>
            <person name="Albuquerque L."/>
            <person name="Wiegand S."/>
            <person name="Da Costa M.S."/>
            <person name="Lobo-Da-Cunha A."/>
            <person name="Jogler C."/>
            <person name="Lage O.M."/>
        </authorList>
    </citation>
    <scope>NUCLEOTIDE SEQUENCE [LARGE SCALE GENOMIC DNA]</scope>
    <source>
        <strain evidence="1 2">FF15</strain>
    </source>
</reference>
<evidence type="ECO:0000313" key="2">
    <source>
        <dbReference type="Proteomes" id="UP000551616"/>
    </source>
</evidence>
<evidence type="ECO:0000313" key="1">
    <source>
        <dbReference type="EMBL" id="MBA2116313.1"/>
    </source>
</evidence>
<proteinExistence type="predicted"/>
<protein>
    <submittedName>
        <fullName evidence="1">Uncharacterized protein</fullName>
    </submittedName>
</protein>
<dbReference type="EMBL" id="JABRWO010000009">
    <property type="protein sequence ID" value="MBA2116313.1"/>
    <property type="molecule type" value="Genomic_DNA"/>
</dbReference>
<gene>
    <name evidence="1" type="ORF">HOV93_35020</name>
</gene>
<comment type="caution">
    <text evidence="1">The sequence shown here is derived from an EMBL/GenBank/DDBJ whole genome shotgun (WGS) entry which is preliminary data.</text>
</comment>